<evidence type="ECO:0000256" key="9">
    <source>
        <dbReference type="ARBA" id="ARBA00022839"/>
    </source>
</evidence>
<dbReference type="PANTHER" id="PTHR36531">
    <property type="entry name" value="CRISPR-ASSOCIATED EXONUCLEASE CAS4"/>
    <property type="match status" value="1"/>
</dbReference>
<keyword evidence="8 14" id="KW-0378">Hydrolase</keyword>
<evidence type="ECO:0000256" key="14">
    <source>
        <dbReference type="RuleBase" id="RU365022"/>
    </source>
</evidence>
<keyword evidence="7 14" id="KW-0479">Metal-binding</keyword>
<evidence type="ECO:0000256" key="1">
    <source>
        <dbReference type="ARBA" id="ARBA00001936"/>
    </source>
</evidence>
<protein>
    <recommendedName>
        <fullName evidence="5 14">CRISPR-associated exonuclease Cas4</fullName>
        <ecNumber evidence="4 14">3.1.12.1</ecNumber>
    </recommendedName>
</protein>
<keyword evidence="13 14" id="KW-0464">Manganese</keyword>
<dbReference type="InterPro" id="IPR013343">
    <property type="entry name" value="CRISPR-assoc_prot_Cas4"/>
</dbReference>
<dbReference type="Pfam" id="PF01930">
    <property type="entry name" value="Cas_Cas4"/>
    <property type="match status" value="1"/>
</dbReference>
<keyword evidence="17" id="KW-1185">Reference proteome</keyword>
<evidence type="ECO:0000256" key="12">
    <source>
        <dbReference type="ARBA" id="ARBA00023118"/>
    </source>
</evidence>
<dbReference type="EC" id="3.1.12.1" evidence="4 14"/>
<dbReference type="EMBL" id="CP020477">
    <property type="protein sequence ID" value="ARM74584.1"/>
    <property type="molecule type" value="Genomic_DNA"/>
</dbReference>
<comment type="cofactor">
    <cofactor evidence="2">
        <name>[4Fe-4S] cluster</name>
        <dbReference type="ChEBI" id="CHEBI:49883"/>
    </cofactor>
</comment>
<dbReference type="KEGG" id="aman:B6F84_00100"/>
<accession>A0A1W6JWI6</accession>
<dbReference type="GeneID" id="41589273"/>
<dbReference type="PANTHER" id="PTHR36531:SF6">
    <property type="entry name" value="DNA REPLICATION ATP-DEPENDENT HELICASE_NUCLEASE DNA2"/>
    <property type="match status" value="1"/>
</dbReference>
<dbReference type="GO" id="GO:0051607">
    <property type="term" value="P:defense response to virus"/>
    <property type="evidence" value="ECO:0007669"/>
    <property type="project" value="UniProtKB-KW"/>
</dbReference>
<gene>
    <name evidence="16" type="ORF">B6F84_00100</name>
</gene>
<dbReference type="Proteomes" id="UP000193404">
    <property type="component" value="Chromosome"/>
</dbReference>
<dbReference type="OrthoDB" id="26676at2157"/>
<keyword evidence="6 14" id="KW-0540">Nuclease</keyword>
<evidence type="ECO:0000313" key="16">
    <source>
        <dbReference type="EMBL" id="ARM74584.1"/>
    </source>
</evidence>
<name>A0A1W6JWI6_9CREN</name>
<dbReference type="NCBIfam" id="TIGR00372">
    <property type="entry name" value="cas4"/>
    <property type="match status" value="1"/>
</dbReference>
<evidence type="ECO:0000256" key="13">
    <source>
        <dbReference type="ARBA" id="ARBA00023211"/>
    </source>
</evidence>
<keyword evidence="10 14" id="KW-0408">Iron</keyword>
<evidence type="ECO:0000256" key="5">
    <source>
        <dbReference type="ARBA" id="ARBA00020049"/>
    </source>
</evidence>
<dbReference type="InterPro" id="IPR022765">
    <property type="entry name" value="Dna2/Cas4_DUF83"/>
</dbReference>
<feature type="domain" description="DUF83" evidence="15">
    <location>
        <begin position="4"/>
        <end position="174"/>
    </location>
</feature>
<evidence type="ECO:0000256" key="11">
    <source>
        <dbReference type="ARBA" id="ARBA00023014"/>
    </source>
</evidence>
<comment type="cofactor">
    <cofactor evidence="14">
        <name>Mg(2+)</name>
        <dbReference type="ChEBI" id="CHEBI:18420"/>
    </cofactor>
    <cofactor evidence="14">
        <name>Mn(2+)</name>
        <dbReference type="ChEBI" id="CHEBI:29035"/>
    </cofactor>
    <text evidence="14">Mg(2+) or Mn(2+) required for ssDNA cleavage activity.</text>
</comment>
<evidence type="ECO:0000256" key="3">
    <source>
        <dbReference type="ARBA" id="ARBA00009189"/>
    </source>
</evidence>
<comment type="similarity">
    <text evidence="3 14">Belongs to the CRISPR-associated exonuclease Cas4 family.</text>
</comment>
<dbReference type="STRING" id="282676.B6F84_00100"/>
<evidence type="ECO:0000256" key="8">
    <source>
        <dbReference type="ARBA" id="ARBA00022801"/>
    </source>
</evidence>
<dbReference type="AlphaFoldDB" id="A0A1W6JWI6"/>
<comment type="cofactor">
    <cofactor evidence="14">
        <name>iron-sulfur cluster</name>
        <dbReference type="ChEBI" id="CHEBI:30408"/>
    </cofactor>
</comment>
<dbReference type="GO" id="GO:0046872">
    <property type="term" value="F:metal ion binding"/>
    <property type="evidence" value="ECO:0007669"/>
    <property type="project" value="UniProtKB-KW"/>
</dbReference>
<evidence type="ECO:0000256" key="7">
    <source>
        <dbReference type="ARBA" id="ARBA00022723"/>
    </source>
</evidence>
<organism evidence="16 17">
    <name type="scientific">Acidianus manzaensis</name>
    <dbReference type="NCBI Taxonomy" id="282676"/>
    <lineage>
        <taxon>Archaea</taxon>
        <taxon>Thermoproteota</taxon>
        <taxon>Thermoprotei</taxon>
        <taxon>Sulfolobales</taxon>
        <taxon>Sulfolobaceae</taxon>
        <taxon>Acidianus</taxon>
    </lineage>
</organism>
<keyword evidence="9 14" id="KW-0269">Exonuclease</keyword>
<dbReference type="InterPro" id="IPR051827">
    <property type="entry name" value="Cas4_exonuclease"/>
</dbReference>
<dbReference type="RefSeq" id="WP_148690330.1">
    <property type="nucleotide sequence ID" value="NZ_CP020477.1"/>
</dbReference>
<keyword evidence="11 14" id="KW-0411">Iron-sulfur</keyword>
<evidence type="ECO:0000256" key="4">
    <source>
        <dbReference type="ARBA" id="ARBA00012768"/>
    </source>
</evidence>
<proteinExistence type="inferred from homology"/>
<dbReference type="Gene3D" id="3.90.320.10">
    <property type="match status" value="1"/>
</dbReference>
<evidence type="ECO:0000256" key="10">
    <source>
        <dbReference type="ARBA" id="ARBA00023004"/>
    </source>
</evidence>
<evidence type="ECO:0000256" key="6">
    <source>
        <dbReference type="ARBA" id="ARBA00022722"/>
    </source>
</evidence>
<keyword evidence="12 14" id="KW-0051">Antiviral defense</keyword>
<evidence type="ECO:0000313" key="17">
    <source>
        <dbReference type="Proteomes" id="UP000193404"/>
    </source>
</evidence>
<dbReference type="GO" id="GO:0051536">
    <property type="term" value="F:iron-sulfur cluster binding"/>
    <property type="evidence" value="ECO:0007669"/>
    <property type="project" value="UniProtKB-KW"/>
</dbReference>
<comment type="cofactor">
    <cofactor evidence="1">
        <name>Mn(2+)</name>
        <dbReference type="ChEBI" id="CHEBI:29035"/>
    </cofactor>
</comment>
<evidence type="ECO:0000256" key="2">
    <source>
        <dbReference type="ARBA" id="ARBA00001966"/>
    </source>
</evidence>
<reference evidence="16 17" key="1">
    <citation type="submission" date="2017-03" db="EMBL/GenBank/DDBJ databases">
        <title>Sulfur activation and transportation mechanism of thermophilic Archaea Acidianus manzaensis YN-25.</title>
        <authorList>
            <person name="Ma Y."/>
            <person name="Yang Y."/>
            <person name="Xia J."/>
        </authorList>
    </citation>
    <scope>NUCLEOTIDE SEQUENCE [LARGE SCALE GENOMIC DNA]</scope>
    <source>
        <strain evidence="16 17">YN-25</strain>
    </source>
</reference>
<evidence type="ECO:0000259" key="15">
    <source>
        <dbReference type="Pfam" id="PF01930"/>
    </source>
</evidence>
<comment type="function">
    <text evidence="14">CRISPR (clustered regularly interspaced short palindromic repeat) is an adaptive immune system that provides protection against mobile genetic elements (viruses, transposable elements and conjugative plasmids). CRISPR clusters contain sequences complementary to antecedent mobile elements and target invading nucleic acids. CRISPR clusters are transcribed and processed into CRISPR RNA (crRNA).</text>
</comment>
<sequence>MISGVVVKHFLYCPAIVRITELGFEERVTDSMMEGEEVDKETVGNFLFGVLKAKELIRKPVYKYKDLVGSPDFVLGFSYYYSPLDVKYTNQVHMDHKAQVLFYAFIMEKLGFNVKQAILYYIPVKKLVKINYTNYEREYVERILRNIVKAKKGFLKVRQPVRKCANCGYFQFCKPKRVGNFYEREF</sequence>
<dbReference type="InterPro" id="IPR011604">
    <property type="entry name" value="PDDEXK-like_dom_sf"/>
</dbReference>
<dbReference type="GO" id="GO:0004527">
    <property type="term" value="F:exonuclease activity"/>
    <property type="evidence" value="ECO:0007669"/>
    <property type="project" value="UniProtKB-KW"/>
</dbReference>